<dbReference type="Pfam" id="PF04479">
    <property type="entry name" value="RTA1"/>
    <property type="match status" value="1"/>
</dbReference>
<keyword evidence="2 5" id="KW-0812">Transmembrane</keyword>
<evidence type="ECO:0000256" key="4">
    <source>
        <dbReference type="ARBA" id="ARBA00023136"/>
    </source>
</evidence>
<keyword evidence="7" id="KW-1185">Reference proteome</keyword>
<gene>
    <name evidence="6" type="ORF">LEL_07695</name>
</gene>
<proteinExistence type="predicted"/>
<dbReference type="PANTHER" id="PTHR31465:SF15">
    <property type="entry name" value="LIPID TRANSPORTER ATNI-RELATED"/>
    <property type="match status" value="1"/>
</dbReference>
<evidence type="ECO:0000256" key="2">
    <source>
        <dbReference type="ARBA" id="ARBA00022692"/>
    </source>
</evidence>
<feature type="transmembrane region" description="Helical" evidence="5">
    <location>
        <begin position="53"/>
        <end position="72"/>
    </location>
</feature>
<dbReference type="InterPro" id="IPR007568">
    <property type="entry name" value="RTA1"/>
</dbReference>
<protein>
    <submittedName>
        <fullName evidence="6">RTA1 domain protein</fullName>
    </submittedName>
</protein>
<evidence type="ECO:0000313" key="7">
    <source>
        <dbReference type="Proteomes" id="UP000076881"/>
    </source>
</evidence>
<reference evidence="6 7" key="1">
    <citation type="journal article" date="2016" name="Genome Biol. Evol.">
        <title>Divergent and convergent evolution of fungal pathogenicity.</title>
        <authorList>
            <person name="Shang Y."/>
            <person name="Xiao G."/>
            <person name="Zheng P."/>
            <person name="Cen K."/>
            <person name="Zhan S."/>
            <person name="Wang C."/>
        </authorList>
    </citation>
    <scope>NUCLEOTIDE SEQUENCE [LARGE SCALE GENOMIC DNA]</scope>
    <source>
        <strain evidence="6 7">RCEF 1005</strain>
    </source>
</reference>
<dbReference type="STRING" id="1081108.A0A168FWI5"/>
<dbReference type="PANTHER" id="PTHR31465">
    <property type="entry name" value="PROTEIN RTA1-RELATED"/>
    <property type="match status" value="1"/>
</dbReference>
<dbReference type="EMBL" id="AZHF01000005">
    <property type="protein sequence ID" value="OAA75707.1"/>
    <property type="molecule type" value="Genomic_DNA"/>
</dbReference>
<sequence>MYSLPTPTLHLRAASASSPVPSCITAVPDKNGYVPPEACNANYGFYPKWEDNCAFAAFFGLTAAAHLAQAVLYKKAGINAFIYMVVSRLVYFLDSAKKVLRIRATWMAKGFVSTDMVCFAVQAIGGGLMAGGQDHPKSADLGKKIYMAGCGIQLACVIVFVFVVAAFYRGVLRDTRAGTAKTRNRWIQPLFWERIIFRLVEFSRGADSSNPMLRKEWYQLYLDGLPMLFALAALNLVHPALVLQGEDSDMPASKLLRCWRRRKSEFGSIPLHSIEDLRE</sequence>
<keyword evidence="3 5" id="KW-1133">Transmembrane helix</keyword>
<feature type="transmembrane region" description="Helical" evidence="5">
    <location>
        <begin position="220"/>
        <end position="241"/>
    </location>
</feature>
<evidence type="ECO:0000256" key="1">
    <source>
        <dbReference type="ARBA" id="ARBA00004141"/>
    </source>
</evidence>
<feature type="transmembrane region" description="Helical" evidence="5">
    <location>
        <begin position="145"/>
        <end position="168"/>
    </location>
</feature>
<evidence type="ECO:0000313" key="6">
    <source>
        <dbReference type="EMBL" id="OAA75707.1"/>
    </source>
</evidence>
<dbReference type="OrthoDB" id="5384040at2759"/>
<dbReference type="Proteomes" id="UP000076881">
    <property type="component" value="Unassembled WGS sequence"/>
</dbReference>
<comment type="caution">
    <text evidence="6">The sequence shown here is derived from an EMBL/GenBank/DDBJ whole genome shotgun (WGS) entry which is preliminary data.</text>
</comment>
<feature type="transmembrane region" description="Helical" evidence="5">
    <location>
        <begin position="106"/>
        <end position="125"/>
    </location>
</feature>
<accession>A0A168FWI5</accession>
<organism evidence="6 7">
    <name type="scientific">Akanthomyces lecanii RCEF 1005</name>
    <dbReference type="NCBI Taxonomy" id="1081108"/>
    <lineage>
        <taxon>Eukaryota</taxon>
        <taxon>Fungi</taxon>
        <taxon>Dikarya</taxon>
        <taxon>Ascomycota</taxon>
        <taxon>Pezizomycotina</taxon>
        <taxon>Sordariomycetes</taxon>
        <taxon>Hypocreomycetidae</taxon>
        <taxon>Hypocreales</taxon>
        <taxon>Cordycipitaceae</taxon>
        <taxon>Akanthomyces</taxon>
        <taxon>Cordyceps confragosa</taxon>
    </lineage>
</organism>
<keyword evidence="4 5" id="KW-0472">Membrane</keyword>
<evidence type="ECO:0000256" key="5">
    <source>
        <dbReference type="SAM" id="Phobius"/>
    </source>
</evidence>
<dbReference type="AlphaFoldDB" id="A0A168FWI5"/>
<evidence type="ECO:0000256" key="3">
    <source>
        <dbReference type="ARBA" id="ARBA00022989"/>
    </source>
</evidence>
<dbReference type="GO" id="GO:0016020">
    <property type="term" value="C:membrane"/>
    <property type="evidence" value="ECO:0007669"/>
    <property type="project" value="UniProtKB-SubCell"/>
</dbReference>
<comment type="subcellular location">
    <subcellularLocation>
        <location evidence="1">Membrane</location>
        <topology evidence="1">Multi-pass membrane protein</topology>
    </subcellularLocation>
</comment>
<name>A0A168FWI5_CORDF</name>